<feature type="transmembrane region" description="Helical" evidence="1">
    <location>
        <begin position="67"/>
        <end position="86"/>
    </location>
</feature>
<dbReference type="Proteomes" id="UP000309133">
    <property type="component" value="Unassembled WGS sequence"/>
</dbReference>
<dbReference type="AlphaFoldDB" id="A0A4S4FP47"/>
<dbReference type="RefSeq" id="WP_136426464.1">
    <property type="nucleotide sequence ID" value="NZ_SSSM01000002.1"/>
</dbReference>
<dbReference type="EMBL" id="SSSM01000002">
    <property type="protein sequence ID" value="THG32299.1"/>
    <property type="molecule type" value="Genomic_DNA"/>
</dbReference>
<keyword evidence="1" id="KW-0472">Membrane</keyword>
<name>A0A4S4FP47_9MICO</name>
<comment type="caution">
    <text evidence="3">The sequence shown here is derived from an EMBL/GenBank/DDBJ whole genome shotgun (WGS) entry which is preliminary data.</text>
</comment>
<reference evidence="3 4" key="1">
    <citation type="submission" date="2019-04" db="EMBL/GenBank/DDBJ databases">
        <authorList>
            <person name="Jiang L."/>
        </authorList>
    </citation>
    <scope>NUCLEOTIDE SEQUENCE [LARGE SCALE GENOMIC DNA]</scope>
    <source>
        <strain evidence="3 4">YIM 131853</strain>
    </source>
</reference>
<accession>A0A4S4FP47</accession>
<evidence type="ECO:0000313" key="4">
    <source>
        <dbReference type="Proteomes" id="UP000309133"/>
    </source>
</evidence>
<dbReference type="Pfam" id="PF14340">
    <property type="entry name" value="DUF4395"/>
    <property type="match status" value="1"/>
</dbReference>
<keyword evidence="1" id="KW-1133">Transmembrane helix</keyword>
<dbReference type="OrthoDB" id="345402at2"/>
<keyword evidence="1" id="KW-0812">Transmembrane</keyword>
<feature type="domain" description="DUF4395" evidence="2">
    <location>
        <begin position="12"/>
        <end position="172"/>
    </location>
</feature>
<keyword evidence="4" id="KW-1185">Reference proteome</keyword>
<proteinExistence type="predicted"/>
<evidence type="ECO:0000259" key="2">
    <source>
        <dbReference type="Pfam" id="PF14340"/>
    </source>
</evidence>
<sequence>MTADRTPARLGIDPRSPRFGAAITGVLLAVTIVLELTRPAVWFGYSGTGPFVEFFAILFQYRLPDPALWLLAAISAVFAWGAFAGIRRHPYGAIFRRFIRPRLGPPTELEDAAPPTFAQGVGFVITAAGVILQLLGVPYALVIAASFAFLAAFLNSVFAFCLGCRMYLGLRRIGLLRRPLAA</sequence>
<evidence type="ECO:0000256" key="1">
    <source>
        <dbReference type="SAM" id="Phobius"/>
    </source>
</evidence>
<protein>
    <submittedName>
        <fullName evidence="3">DUF4395 domain-containing protein</fullName>
    </submittedName>
</protein>
<feature type="transmembrane region" description="Helical" evidence="1">
    <location>
        <begin position="19"/>
        <end position="36"/>
    </location>
</feature>
<feature type="transmembrane region" description="Helical" evidence="1">
    <location>
        <begin position="147"/>
        <end position="168"/>
    </location>
</feature>
<gene>
    <name evidence="3" type="ORF">E6C64_04560</name>
</gene>
<evidence type="ECO:0000313" key="3">
    <source>
        <dbReference type="EMBL" id="THG32299.1"/>
    </source>
</evidence>
<dbReference type="InterPro" id="IPR025508">
    <property type="entry name" value="DUF4395"/>
</dbReference>
<feature type="transmembrane region" description="Helical" evidence="1">
    <location>
        <begin position="121"/>
        <end position="141"/>
    </location>
</feature>
<organism evidence="3 4">
    <name type="scientific">Naasia lichenicola</name>
    <dbReference type="NCBI Taxonomy" id="2565933"/>
    <lineage>
        <taxon>Bacteria</taxon>
        <taxon>Bacillati</taxon>
        <taxon>Actinomycetota</taxon>
        <taxon>Actinomycetes</taxon>
        <taxon>Micrococcales</taxon>
        <taxon>Microbacteriaceae</taxon>
        <taxon>Naasia</taxon>
    </lineage>
</organism>